<organism evidence="2 3">
    <name type="scientific">Gordonia spumicola</name>
    <dbReference type="NCBI Taxonomy" id="589161"/>
    <lineage>
        <taxon>Bacteria</taxon>
        <taxon>Bacillati</taxon>
        <taxon>Actinomycetota</taxon>
        <taxon>Actinomycetes</taxon>
        <taxon>Mycobacteriales</taxon>
        <taxon>Gordoniaceae</taxon>
        <taxon>Gordonia</taxon>
    </lineage>
</organism>
<dbReference type="EMBL" id="BJOV01000003">
    <property type="protein sequence ID" value="GEE01334.1"/>
    <property type="molecule type" value="Genomic_DNA"/>
</dbReference>
<reference evidence="3" key="1">
    <citation type="submission" date="2019-06" db="EMBL/GenBank/DDBJ databases">
        <title>Gordonia isolated from sludge of a wastewater treatment plant.</title>
        <authorList>
            <person name="Tamura T."/>
            <person name="Aoyama K."/>
            <person name="Kang Y."/>
            <person name="Saito S."/>
            <person name="Akiyama N."/>
            <person name="Yazawa K."/>
            <person name="Gonoi T."/>
            <person name="Mikami Y."/>
        </authorList>
    </citation>
    <scope>NUCLEOTIDE SEQUENCE [LARGE SCALE GENOMIC DNA]</scope>
    <source>
        <strain evidence="3">NBRC 107696</strain>
    </source>
</reference>
<feature type="transmembrane region" description="Helical" evidence="1">
    <location>
        <begin position="192"/>
        <end position="213"/>
    </location>
</feature>
<comment type="caution">
    <text evidence="2">The sequence shown here is derived from an EMBL/GenBank/DDBJ whole genome shotgun (WGS) entry which is preliminary data.</text>
</comment>
<keyword evidence="1" id="KW-1133">Transmembrane helix</keyword>
<evidence type="ECO:0000256" key="1">
    <source>
        <dbReference type="SAM" id="Phobius"/>
    </source>
</evidence>
<feature type="transmembrane region" description="Helical" evidence="1">
    <location>
        <begin position="243"/>
        <end position="264"/>
    </location>
</feature>
<gene>
    <name evidence="2" type="ORF">nbrc107696_17800</name>
</gene>
<dbReference type="AlphaFoldDB" id="A0A7I9V7Y5"/>
<protein>
    <submittedName>
        <fullName evidence="2">Uncharacterized protein</fullName>
    </submittedName>
</protein>
<dbReference type="Proteomes" id="UP000444960">
    <property type="component" value="Unassembled WGS sequence"/>
</dbReference>
<dbReference type="RefSeq" id="WP_161895140.1">
    <property type="nucleotide sequence ID" value="NZ_BJOV01000003.1"/>
</dbReference>
<keyword evidence="1" id="KW-0812">Transmembrane</keyword>
<proteinExistence type="predicted"/>
<sequence>MRSVVSGLFTVVAIVCMIVAVPGMWVSQRVVSTDGFAKSAADAARNTEVQDYFAAKVAAAVADQTSVPLAGSAVTPLAQSYVRSDGFVTDFEEIARQQHDWLFTAPGADTDVHVMDINVTPMVNRVLATAPLPTPVTIDRPIYVGIDQHRLTAGSLESTGDLVDTTSWAALIGAIVAGLLAVATANRRSTVLAWLGVGLVLAALGAFGVAQYIRTLAGDKAADTDEAARRTVEVVADGVSSDLAHVALVVGASGALVIAAGLVLRVASGRRTRMY</sequence>
<evidence type="ECO:0000313" key="3">
    <source>
        <dbReference type="Proteomes" id="UP000444960"/>
    </source>
</evidence>
<feature type="transmembrane region" description="Helical" evidence="1">
    <location>
        <begin position="7"/>
        <end position="26"/>
    </location>
</feature>
<name>A0A7I9V7Y5_9ACTN</name>
<keyword evidence="3" id="KW-1185">Reference proteome</keyword>
<dbReference type="OrthoDB" id="4381302at2"/>
<evidence type="ECO:0000313" key="2">
    <source>
        <dbReference type="EMBL" id="GEE01334.1"/>
    </source>
</evidence>
<accession>A0A7I9V7Y5</accession>
<keyword evidence="1" id="KW-0472">Membrane</keyword>
<feature type="transmembrane region" description="Helical" evidence="1">
    <location>
        <begin position="166"/>
        <end position="185"/>
    </location>
</feature>